<dbReference type="SUPFAM" id="SSF54427">
    <property type="entry name" value="NTF2-like"/>
    <property type="match status" value="1"/>
</dbReference>
<dbReference type="PANTHER" id="PTHR43135">
    <property type="entry name" value="ALPHA-D-RIBOSE 1-METHYLPHOSPHONATE 5-TRIPHOSPHATE DIPHOSPHATASE"/>
    <property type="match status" value="1"/>
</dbReference>
<dbReference type="SUPFAM" id="SSF51338">
    <property type="entry name" value="Composite domain of metallo-dependent hydrolases"/>
    <property type="match status" value="1"/>
</dbReference>
<feature type="chain" id="PRO_5032785173" evidence="1">
    <location>
        <begin position="21"/>
        <end position="575"/>
    </location>
</feature>
<proteinExistence type="predicted"/>
<reference evidence="4 5" key="1">
    <citation type="submission" date="2020-08" db="EMBL/GenBank/DDBJ databases">
        <title>Genomic Encyclopedia of Type Strains, Phase IV (KMG-V): Genome sequencing to study the core and pangenomes of soil and plant-associated prokaryotes.</title>
        <authorList>
            <person name="Whitman W."/>
        </authorList>
    </citation>
    <scope>NUCLEOTIDE SEQUENCE [LARGE SCALE GENOMIC DNA]</scope>
    <source>
        <strain evidence="4 5">MP601</strain>
    </source>
</reference>
<evidence type="ECO:0000313" key="5">
    <source>
        <dbReference type="Proteomes" id="UP000548326"/>
    </source>
</evidence>
<keyword evidence="1" id="KW-0732">Signal</keyword>
<dbReference type="Gene3D" id="3.20.20.140">
    <property type="entry name" value="Metal-dependent hydrolases"/>
    <property type="match status" value="1"/>
</dbReference>
<dbReference type="GO" id="GO:0016810">
    <property type="term" value="F:hydrolase activity, acting on carbon-nitrogen (but not peptide) bonds"/>
    <property type="evidence" value="ECO:0007669"/>
    <property type="project" value="InterPro"/>
</dbReference>
<dbReference type="SUPFAM" id="SSF51556">
    <property type="entry name" value="Metallo-dependent hydrolases"/>
    <property type="match status" value="1"/>
</dbReference>
<dbReference type="InterPro" id="IPR037401">
    <property type="entry name" value="SnoaL-like"/>
</dbReference>
<accession>A0A841JGI8</accession>
<dbReference type="InterPro" id="IPR011059">
    <property type="entry name" value="Metal-dep_hydrolase_composite"/>
</dbReference>
<dbReference type="EMBL" id="JACHCA010000014">
    <property type="protein sequence ID" value="MBB6130283.1"/>
    <property type="molecule type" value="Genomic_DNA"/>
</dbReference>
<feature type="domain" description="Amidohydrolase-related" evidence="2">
    <location>
        <begin position="73"/>
        <end position="458"/>
    </location>
</feature>
<evidence type="ECO:0000259" key="3">
    <source>
        <dbReference type="Pfam" id="PF12680"/>
    </source>
</evidence>
<dbReference type="RefSeq" id="WP_183589127.1">
    <property type="nucleotide sequence ID" value="NZ_JACHCA010000014.1"/>
</dbReference>
<dbReference type="Pfam" id="PF01979">
    <property type="entry name" value="Amidohydro_1"/>
    <property type="match status" value="1"/>
</dbReference>
<feature type="signal peptide" evidence="1">
    <location>
        <begin position="1"/>
        <end position="20"/>
    </location>
</feature>
<evidence type="ECO:0000259" key="2">
    <source>
        <dbReference type="Pfam" id="PF01979"/>
    </source>
</evidence>
<evidence type="ECO:0000256" key="1">
    <source>
        <dbReference type="SAM" id="SignalP"/>
    </source>
</evidence>
<keyword evidence="4" id="KW-0378">Hydrolase</keyword>
<dbReference type="AlphaFoldDB" id="A0A841JGI8"/>
<dbReference type="Pfam" id="PF12680">
    <property type="entry name" value="SnoaL_2"/>
    <property type="match status" value="1"/>
</dbReference>
<dbReference type="InterPro" id="IPR032710">
    <property type="entry name" value="NTF2-like_dom_sf"/>
</dbReference>
<protein>
    <submittedName>
        <fullName evidence="4">Imidazolonepropionase-like amidohydrolase</fullName>
    </submittedName>
</protein>
<dbReference type="Proteomes" id="UP000548326">
    <property type="component" value="Unassembled WGS sequence"/>
</dbReference>
<dbReference type="InterPro" id="IPR006680">
    <property type="entry name" value="Amidohydro-rel"/>
</dbReference>
<dbReference type="InterPro" id="IPR032466">
    <property type="entry name" value="Metal_Hydrolase"/>
</dbReference>
<sequence length="575" mass="64408">MKTKFSLFCIAMMYTLPGFCQTYIKNVTLVDVTQNKLLPGRTVAITGDIISGIYPATVKIPGNATVINGEGKFLIPGLTDSHVHFFQSGGLYARPDVAVLQKYKSYESEMAWTHQHMEDFLRRYTKAGITTVIDPGATFNYLAQRDSFANKSYAPTIYMAGPLLTTYEPEVYKNLKNDEPFNLFSNTAEATDLLAKQLPHRPDFIKIWYIVLGKNKEEEAKKYQPAIKAIIDEAHKNHLRVAIHATERLTAQLAVESGCDYLVHEVDDEVVSADFINLLKKNKVVLCPTLIVVDDYFDTFTQKKNFSYEELIQANPEQLGSISDLKHLADTALTNHYKTARAARMRYIATTDSIRMINLKKMTDAGVIIAAGTDAGNIGTQHASSLFTELKAMQQAGMSNWQIIQSATINGAKAMGKEKEFGSIEKGKKADLVLLNANPAEQLENLQKISLVINKGHVIAPDTLIKETPLALVQRQLNAYNQRSIDAFLEPYAEDVELYTFPDKLVSKGKDDMRKHYAAFFERVPSLHCEILDRIVKGNAIVDHESISVGPNKKVDAVAIYHIENNKIKKVYFIQ</sequence>
<gene>
    <name evidence="4" type="ORF">HDF22_004423</name>
</gene>
<dbReference type="Gene3D" id="3.10.450.50">
    <property type="match status" value="1"/>
</dbReference>
<name>A0A841JGI8_9SPHI</name>
<feature type="domain" description="SnoaL-like" evidence="3">
    <location>
        <begin position="473"/>
        <end position="570"/>
    </location>
</feature>
<dbReference type="InterPro" id="IPR051781">
    <property type="entry name" value="Metallo-dep_Hydrolase"/>
</dbReference>
<evidence type="ECO:0000313" key="4">
    <source>
        <dbReference type="EMBL" id="MBB6130283.1"/>
    </source>
</evidence>
<dbReference type="PANTHER" id="PTHR43135:SF3">
    <property type="entry name" value="ALPHA-D-RIBOSE 1-METHYLPHOSPHONATE 5-TRIPHOSPHATE DIPHOSPHATASE"/>
    <property type="match status" value="1"/>
</dbReference>
<dbReference type="Gene3D" id="2.30.40.10">
    <property type="entry name" value="Urease, subunit C, domain 1"/>
    <property type="match status" value="1"/>
</dbReference>
<comment type="caution">
    <text evidence="4">The sequence shown here is derived from an EMBL/GenBank/DDBJ whole genome shotgun (WGS) entry which is preliminary data.</text>
</comment>
<organism evidence="4 5">
    <name type="scientific">Mucilaginibacter lappiensis</name>
    <dbReference type="NCBI Taxonomy" id="354630"/>
    <lineage>
        <taxon>Bacteria</taxon>
        <taxon>Pseudomonadati</taxon>
        <taxon>Bacteroidota</taxon>
        <taxon>Sphingobacteriia</taxon>
        <taxon>Sphingobacteriales</taxon>
        <taxon>Sphingobacteriaceae</taxon>
        <taxon>Mucilaginibacter</taxon>
    </lineage>
</organism>